<name>A0ACB6R560_9PLEO</name>
<reference evidence="1" key="1">
    <citation type="journal article" date="2020" name="Stud. Mycol.">
        <title>101 Dothideomycetes genomes: a test case for predicting lifestyles and emergence of pathogens.</title>
        <authorList>
            <person name="Haridas S."/>
            <person name="Albert R."/>
            <person name="Binder M."/>
            <person name="Bloem J."/>
            <person name="Labutti K."/>
            <person name="Salamov A."/>
            <person name="Andreopoulos B."/>
            <person name="Baker S."/>
            <person name="Barry K."/>
            <person name="Bills G."/>
            <person name="Bluhm B."/>
            <person name="Cannon C."/>
            <person name="Castanera R."/>
            <person name="Culley D."/>
            <person name="Daum C."/>
            <person name="Ezra D."/>
            <person name="Gonzalez J."/>
            <person name="Henrissat B."/>
            <person name="Kuo A."/>
            <person name="Liang C."/>
            <person name="Lipzen A."/>
            <person name="Lutzoni F."/>
            <person name="Magnuson J."/>
            <person name="Mondo S."/>
            <person name="Nolan M."/>
            <person name="Ohm R."/>
            <person name="Pangilinan J."/>
            <person name="Park H.-J."/>
            <person name="Ramirez L."/>
            <person name="Alfaro M."/>
            <person name="Sun H."/>
            <person name="Tritt A."/>
            <person name="Yoshinaga Y."/>
            <person name="Zwiers L.-H."/>
            <person name="Turgeon B."/>
            <person name="Goodwin S."/>
            <person name="Spatafora J."/>
            <person name="Crous P."/>
            <person name="Grigoriev I."/>
        </authorList>
    </citation>
    <scope>NUCLEOTIDE SEQUENCE</scope>
    <source>
        <strain evidence="1">ATCC 200398</strain>
    </source>
</reference>
<gene>
    <name evidence="1" type="ORF">BDR25DRAFT_351958</name>
</gene>
<dbReference type="Proteomes" id="UP000799755">
    <property type="component" value="Unassembled WGS sequence"/>
</dbReference>
<sequence length="207" mass="23523">MMWKLNDCSRGGSSAPLKTALKRDINLHTFLSSIMEGIQYIATYCCIFQQLEANLVFTSLGHGHGKKTNVSLRSWKKRYHELISTISTTCYSRDPLLSEQFDFVRRFNPDCKLTHDFGHGKGTAELGAIGVCCFTAQFLLVGHGYQDEDYYSLKDVTLDGFGHVDFHADPLSLEQFTNGQAKFFHFYFDDIIYGAHPSYVNAFRCVK</sequence>
<evidence type="ECO:0000313" key="2">
    <source>
        <dbReference type="Proteomes" id="UP000799755"/>
    </source>
</evidence>
<organism evidence="1 2">
    <name type="scientific">Lindgomyces ingoldianus</name>
    <dbReference type="NCBI Taxonomy" id="673940"/>
    <lineage>
        <taxon>Eukaryota</taxon>
        <taxon>Fungi</taxon>
        <taxon>Dikarya</taxon>
        <taxon>Ascomycota</taxon>
        <taxon>Pezizomycotina</taxon>
        <taxon>Dothideomycetes</taxon>
        <taxon>Pleosporomycetidae</taxon>
        <taxon>Pleosporales</taxon>
        <taxon>Lindgomycetaceae</taxon>
        <taxon>Lindgomyces</taxon>
    </lineage>
</organism>
<proteinExistence type="predicted"/>
<dbReference type="EMBL" id="MU003498">
    <property type="protein sequence ID" value="KAF2474418.1"/>
    <property type="molecule type" value="Genomic_DNA"/>
</dbReference>
<keyword evidence="2" id="KW-1185">Reference proteome</keyword>
<protein>
    <submittedName>
        <fullName evidence="1">Uncharacterized protein</fullName>
    </submittedName>
</protein>
<evidence type="ECO:0000313" key="1">
    <source>
        <dbReference type="EMBL" id="KAF2474418.1"/>
    </source>
</evidence>
<comment type="caution">
    <text evidence="1">The sequence shown here is derived from an EMBL/GenBank/DDBJ whole genome shotgun (WGS) entry which is preliminary data.</text>
</comment>
<accession>A0ACB6R560</accession>